<sequence>MVSSERIIADSRQSASVHVRIGAELGQLVLVRAIAETAALLSEFTLDEVADIRMALDEAATCLILAAAPGSQIRCEFIADGFRMRITVRGVCAEPDPVNESGLGWNVLHTITDHLAVEHAPYDTVRSGWPVVVTFSRVRRLHR</sequence>
<dbReference type="InterPro" id="IPR036890">
    <property type="entry name" value="HATPase_C_sf"/>
</dbReference>
<dbReference type="KEGG" id="nsl:BOX37_15835"/>
<dbReference type="OrthoDB" id="3694612at2"/>
<dbReference type="Proteomes" id="UP000183810">
    <property type="component" value="Chromosome"/>
</dbReference>
<evidence type="ECO:0000313" key="2">
    <source>
        <dbReference type="Proteomes" id="UP000183810"/>
    </source>
</evidence>
<gene>
    <name evidence="1" type="ORF">BOX37_15835</name>
</gene>
<evidence type="ECO:0008006" key="3">
    <source>
        <dbReference type="Google" id="ProtNLM"/>
    </source>
</evidence>
<dbReference type="RefSeq" id="WP_071928360.1">
    <property type="nucleotide sequence ID" value="NZ_CP018082.1"/>
</dbReference>
<keyword evidence="2" id="KW-1185">Reference proteome</keyword>
<name>A0A1J0VT17_9NOCA</name>
<protein>
    <recommendedName>
        <fullName evidence="3">Anti-sigma factor</fullName>
    </recommendedName>
</protein>
<dbReference type="EMBL" id="CP018082">
    <property type="protein sequence ID" value="APE35174.1"/>
    <property type="molecule type" value="Genomic_DNA"/>
</dbReference>
<reference evidence="1" key="1">
    <citation type="submission" date="2016-11" db="EMBL/GenBank/DDBJ databases">
        <authorList>
            <person name="Jaros S."/>
            <person name="Januszkiewicz K."/>
            <person name="Wedrychowicz H."/>
        </authorList>
    </citation>
    <scope>NUCLEOTIDE SEQUENCE [LARGE SCALE GENOMIC DNA]</scope>
    <source>
        <strain evidence="1">Y48</strain>
    </source>
</reference>
<accession>A0A1J0VT17</accession>
<evidence type="ECO:0000313" key="1">
    <source>
        <dbReference type="EMBL" id="APE35174.1"/>
    </source>
</evidence>
<dbReference type="AlphaFoldDB" id="A0A1J0VT17"/>
<proteinExistence type="predicted"/>
<organism evidence="1 2">
    <name type="scientific">Nocardia mangyaensis</name>
    <dbReference type="NCBI Taxonomy" id="2213200"/>
    <lineage>
        <taxon>Bacteria</taxon>
        <taxon>Bacillati</taxon>
        <taxon>Actinomycetota</taxon>
        <taxon>Actinomycetes</taxon>
        <taxon>Mycobacteriales</taxon>
        <taxon>Nocardiaceae</taxon>
        <taxon>Nocardia</taxon>
    </lineage>
</organism>
<dbReference type="Gene3D" id="3.30.565.10">
    <property type="entry name" value="Histidine kinase-like ATPase, C-terminal domain"/>
    <property type="match status" value="1"/>
</dbReference>